<dbReference type="EMBL" id="MPTB01000016">
    <property type="protein sequence ID" value="OMD47260.1"/>
    <property type="molecule type" value="Genomic_DNA"/>
</dbReference>
<protein>
    <submittedName>
        <fullName evidence="1">Uncharacterized protein</fullName>
    </submittedName>
</protein>
<dbReference type="RefSeq" id="WP_076111084.1">
    <property type="nucleotide sequence ID" value="NZ_MPTB01000016.1"/>
</dbReference>
<gene>
    <name evidence="1" type="ORF">BSK56_13840</name>
</gene>
<organism evidence="1 2">
    <name type="scientific">Paenibacillus borealis</name>
    <dbReference type="NCBI Taxonomy" id="160799"/>
    <lineage>
        <taxon>Bacteria</taxon>
        <taxon>Bacillati</taxon>
        <taxon>Bacillota</taxon>
        <taxon>Bacilli</taxon>
        <taxon>Bacillales</taxon>
        <taxon>Paenibacillaceae</taxon>
        <taxon>Paenibacillus</taxon>
    </lineage>
</organism>
<comment type="caution">
    <text evidence="1">The sequence shown here is derived from an EMBL/GenBank/DDBJ whole genome shotgun (WGS) entry which is preliminary data.</text>
</comment>
<name>A0ABX3HC73_PAEBO</name>
<sequence>MKEKQLSNPFSTGNGGGHFEAHVQASFVALMLTGGVMPCLPHWPITEIKLQGRIDGFNTDDLIVIVQNPDHREKRKLHGQIKHRINITKENAVFSEVIRAAWLDFNNPKIFTKGKDTIALICGPLNATDFHSIQWLLNQAKCTKNIDEFERQVTRTNFSPPKSEEKLKVFKHHLKLANNNQEVSEIDLYAFLNHFYVLGYDLGNEEGVVLSLLHSHISQYQKANPQFIWARIVDFVQTWNQNAGTITLARIPEDLKDVFKEPSLTYIPADLIISPEESNIDWSKNTYARVIALVNLIGAWEEKNEADIDIINLLFNNNYADFIIKARELLQIKDSPLSLKNGLWKISDSDRVSLWDALGSHIYDSDLDTFTQIIVKVLTEKNPAFELPPENRFAANIYGKVFTYSSILRRNLADSLALLGNRSDALINCSFDKANVTAILSIRGIFHEYLKWELWGSLNNLLPILAEAVPEEFLYSVENALLANPCPLAELFLQESQGITGNNYLTGLLWALEALAWDEKYLIRVCAILGELATFDPGGNSGNRPHNSLSTILLPWFPQTTAPIKKRKAAVRLLSNERPDVSWQLVIELLPDQQTTSGGTYKPKWRKIIPEEWKNDVTQIEYWEQVSFYAEMLISMAGLDTTKLIVAIELLNNLPRSAFDQLLNVLSSEEILALSEDERFPLWDKLLIFINKHRSFVDAEWSLKDDLLSLIEVVASKLAPVHPLKLYRHLFAENDYDLFDDRDDWDEQIGKLDEKRKEVIKEILDLYGVAKIIQFVKEVQSPIKVGEALGSFDEAKVEATLFPQYLDSDDDIYISFVRGYIWRRQFTYGWAWVDVIDKDSWSTKQIAKFLSFLPFTNEVWVRASQWLKNSEVEYWTNVDFNPYVVRGDLEFAIEKLLVYGRPYAAINCLHTILHQQKTLNLNQCVTALMSALSSSEASYLMNSSNIVELIKVLQNSSEIPQADLFNLEWAYLKLLDRYNRGKPKTLEFTLASDPDFFCEIIELVYRSNKSNIVLDLTEQKKAIVDNAWHLLRNWSVVPGTQKNGGFDGALFSDWLQRVKELSTESGHLEIALVKVGEVLNYAPSDPDGLWINHIVAKELNHREVQDMRSGYSSGAFNSRGVHWVDPTAKPELELSMQYKQKAEDVENLGYQRFAVTLRQLSATYENEAQRIIQENGIINYE</sequence>
<proteinExistence type="predicted"/>
<reference evidence="1 2" key="1">
    <citation type="submission" date="2016-10" db="EMBL/GenBank/DDBJ databases">
        <title>Paenibacillus species isolates.</title>
        <authorList>
            <person name="Beno S.M."/>
        </authorList>
    </citation>
    <scope>NUCLEOTIDE SEQUENCE [LARGE SCALE GENOMIC DNA]</scope>
    <source>
        <strain evidence="1 2">FSL H7-0744</strain>
    </source>
</reference>
<evidence type="ECO:0000313" key="1">
    <source>
        <dbReference type="EMBL" id="OMD47260.1"/>
    </source>
</evidence>
<evidence type="ECO:0000313" key="2">
    <source>
        <dbReference type="Proteomes" id="UP000187412"/>
    </source>
</evidence>
<dbReference type="Proteomes" id="UP000187412">
    <property type="component" value="Unassembled WGS sequence"/>
</dbReference>
<accession>A0ABX3HC73</accession>
<keyword evidence="2" id="KW-1185">Reference proteome</keyword>